<dbReference type="PIRSF" id="PIRSF000719">
    <property type="entry name" value="AceK"/>
    <property type="match status" value="1"/>
</dbReference>
<feature type="domain" description="Isocitrate dehydrogenase kinase/phosphatase (AceK) regulatory" evidence="13">
    <location>
        <begin position="16"/>
        <end position="319"/>
    </location>
</feature>
<accession>A0A1H4FPB9</accession>
<gene>
    <name evidence="11" type="primary">aceK</name>
    <name evidence="14" type="ORF">SAMN05660964_03055</name>
</gene>
<dbReference type="PANTHER" id="PTHR39559:SF1">
    <property type="entry name" value="ISOCITRATE DEHYDROGENASE KINASE_PHOSPHATASE"/>
    <property type="match status" value="1"/>
</dbReference>
<comment type="catalytic activity">
    <reaction evidence="11">
        <text>L-seryl-[isocitrate dehydrogenase] + ATP = O-phospho-L-seryl-[isocitrate dehydrogenase] + ADP + H(+)</text>
        <dbReference type="Rhea" id="RHEA:43540"/>
        <dbReference type="Rhea" id="RHEA-COMP:10605"/>
        <dbReference type="Rhea" id="RHEA-COMP:10606"/>
        <dbReference type="ChEBI" id="CHEBI:15378"/>
        <dbReference type="ChEBI" id="CHEBI:29999"/>
        <dbReference type="ChEBI" id="CHEBI:30616"/>
        <dbReference type="ChEBI" id="CHEBI:83421"/>
        <dbReference type="ChEBI" id="CHEBI:456216"/>
        <dbReference type="EC" id="2.7.11.5"/>
    </reaction>
</comment>
<feature type="domain" description="Isocitrate dehydrogenase kinase/phosphatase (AceK) kinase" evidence="12">
    <location>
        <begin position="320"/>
        <end position="575"/>
    </location>
</feature>
<dbReference type="STRING" id="525918.SAMN05660964_03055"/>
<evidence type="ECO:0000256" key="8">
    <source>
        <dbReference type="ARBA" id="ARBA00022801"/>
    </source>
</evidence>
<evidence type="ECO:0000313" key="14">
    <source>
        <dbReference type="EMBL" id="SEA98680.1"/>
    </source>
</evidence>
<organism evidence="14 15">
    <name type="scientific">Thiothrix caldifontis</name>
    <dbReference type="NCBI Taxonomy" id="525918"/>
    <lineage>
        <taxon>Bacteria</taxon>
        <taxon>Pseudomonadati</taxon>
        <taxon>Pseudomonadota</taxon>
        <taxon>Gammaproteobacteria</taxon>
        <taxon>Thiotrichales</taxon>
        <taxon>Thiotrichaceae</taxon>
        <taxon>Thiothrix</taxon>
    </lineage>
</organism>
<dbReference type="EMBL" id="FNQP01000022">
    <property type="protein sequence ID" value="SEA98680.1"/>
    <property type="molecule type" value="Genomic_DNA"/>
</dbReference>
<dbReference type="AlphaFoldDB" id="A0A1H4FPB9"/>
<keyword evidence="6 11" id="KW-0547">Nucleotide-binding</keyword>
<evidence type="ECO:0000256" key="4">
    <source>
        <dbReference type="ARBA" id="ARBA00022532"/>
    </source>
</evidence>
<dbReference type="InterPro" id="IPR046854">
    <property type="entry name" value="AceK_regulatory"/>
</dbReference>
<evidence type="ECO:0000259" key="12">
    <source>
        <dbReference type="Pfam" id="PF06315"/>
    </source>
</evidence>
<dbReference type="InterPro" id="IPR046855">
    <property type="entry name" value="AceK_kinase"/>
</dbReference>
<dbReference type="GO" id="GO:0006006">
    <property type="term" value="P:glucose metabolic process"/>
    <property type="evidence" value="ECO:0007669"/>
    <property type="project" value="InterPro"/>
</dbReference>
<evidence type="ECO:0000256" key="11">
    <source>
        <dbReference type="HAMAP-Rule" id="MF_00747"/>
    </source>
</evidence>
<name>A0A1H4FPB9_9GAMM</name>
<comment type="subcellular location">
    <subcellularLocation>
        <location evidence="11">Cytoplasm</location>
    </subcellularLocation>
</comment>
<dbReference type="GO" id="GO:0005737">
    <property type="term" value="C:cytoplasm"/>
    <property type="evidence" value="ECO:0007669"/>
    <property type="project" value="UniProtKB-SubCell"/>
</dbReference>
<keyword evidence="10 11" id="KW-0904">Protein phosphatase</keyword>
<keyword evidence="2 11" id="KW-0963">Cytoplasm</keyword>
<feature type="binding site" evidence="11">
    <location>
        <begin position="325"/>
        <end position="331"/>
    </location>
    <ligand>
        <name>ATP</name>
        <dbReference type="ChEBI" id="CHEBI:30616"/>
    </ligand>
</feature>
<dbReference type="GO" id="GO:0005524">
    <property type="term" value="F:ATP binding"/>
    <property type="evidence" value="ECO:0007669"/>
    <property type="project" value="UniProtKB-UniRule"/>
</dbReference>
<dbReference type="InterPro" id="IPR010452">
    <property type="entry name" value="Isocitrate_DH_AceK"/>
</dbReference>
<evidence type="ECO:0000256" key="9">
    <source>
        <dbReference type="ARBA" id="ARBA00022840"/>
    </source>
</evidence>
<evidence type="ECO:0000256" key="3">
    <source>
        <dbReference type="ARBA" id="ARBA00022527"/>
    </source>
</evidence>
<dbReference type="GO" id="GO:0006099">
    <property type="term" value="P:tricarboxylic acid cycle"/>
    <property type="evidence" value="ECO:0007669"/>
    <property type="project" value="UniProtKB-UniRule"/>
</dbReference>
<dbReference type="RefSeq" id="WP_093070003.1">
    <property type="nucleotide sequence ID" value="NZ_FNQP01000022.1"/>
</dbReference>
<keyword evidence="15" id="KW-1185">Reference proteome</keyword>
<reference evidence="14 15" key="1">
    <citation type="submission" date="2016-10" db="EMBL/GenBank/DDBJ databases">
        <authorList>
            <person name="de Groot N.N."/>
        </authorList>
    </citation>
    <scope>NUCLEOTIDE SEQUENCE [LARGE SCALE GENOMIC DNA]</scope>
    <source>
        <strain evidence="14 15">DSM 21228</strain>
    </source>
</reference>
<dbReference type="GO" id="GO:0004674">
    <property type="term" value="F:protein serine/threonine kinase activity"/>
    <property type="evidence" value="ECO:0007669"/>
    <property type="project" value="UniProtKB-KW"/>
</dbReference>
<dbReference type="PANTHER" id="PTHR39559">
    <property type="match status" value="1"/>
</dbReference>
<keyword evidence="7 11" id="KW-0418">Kinase</keyword>
<evidence type="ECO:0000256" key="6">
    <source>
        <dbReference type="ARBA" id="ARBA00022741"/>
    </source>
</evidence>
<evidence type="ECO:0000256" key="10">
    <source>
        <dbReference type="ARBA" id="ARBA00022912"/>
    </source>
</evidence>
<evidence type="ECO:0000256" key="7">
    <source>
        <dbReference type="ARBA" id="ARBA00022777"/>
    </source>
</evidence>
<dbReference type="GO" id="GO:0004721">
    <property type="term" value="F:phosphoprotein phosphatase activity"/>
    <property type="evidence" value="ECO:0007669"/>
    <property type="project" value="UniProtKB-KW"/>
</dbReference>
<feature type="binding site" evidence="11">
    <location>
        <position position="346"/>
    </location>
    <ligand>
        <name>ATP</name>
        <dbReference type="ChEBI" id="CHEBI:30616"/>
    </ligand>
</feature>
<keyword evidence="1 11" id="KW-0329">Glyoxylate bypass</keyword>
<keyword evidence="4 11" id="KW-0816">Tricarboxylic acid cycle</keyword>
<dbReference type="Pfam" id="PF06315">
    <property type="entry name" value="AceK_kinase"/>
    <property type="match status" value="1"/>
</dbReference>
<keyword evidence="8 11" id="KW-0378">Hydrolase</keyword>
<comment type="similarity">
    <text evidence="11">Belongs to the AceK family.</text>
</comment>
<keyword evidence="5 11" id="KW-0808">Transferase</keyword>
<evidence type="ECO:0000259" key="13">
    <source>
        <dbReference type="Pfam" id="PF20423"/>
    </source>
</evidence>
<dbReference type="OrthoDB" id="5287793at2"/>
<dbReference type="GO" id="GO:0008772">
    <property type="term" value="F:[isocitrate dehydrogenase (NADP+)] kinase activity"/>
    <property type="evidence" value="ECO:0007669"/>
    <property type="project" value="UniProtKB-UniRule"/>
</dbReference>
<feature type="active site" evidence="11">
    <location>
        <position position="381"/>
    </location>
</feature>
<evidence type="ECO:0000256" key="5">
    <source>
        <dbReference type="ARBA" id="ARBA00022679"/>
    </source>
</evidence>
<dbReference type="EC" id="2.7.11.5" evidence="11"/>
<evidence type="ECO:0000256" key="1">
    <source>
        <dbReference type="ARBA" id="ARBA00022435"/>
    </source>
</evidence>
<comment type="function">
    <text evidence="11">Bifunctional enzyme which can phosphorylate or dephosphorylate isocitrate dehydrogenase (IDH) on a specific serine residue. This is a regulatory mechanism which enables bacteria to bypass the Krebs cycle via the glyoxylate shunt in response to the source of carbon. When bacteria are grown on glucose, IDH is fully active and unphosphorylated, but when grown on acetate or ethanol, the activity of IDH declines drastically concomitant with its phosphorylation.</text>
</comment>
<dbReference type="Pfam" id="PF20423">
    <property type="entry name" value="AceK_regulatory"/>
    <property type="match status" value="1"/>
</dbReference>
<dbReference type="GO" id="GO:0016208">
    <property type="term" value="F:AMP binding"/>
    <property type="evidence" value="ECO:0007669"/>
    <property type="project" value="TreeGrafter"/>
</dbReference>
<dbReference type="Proteomes" id="UP000199397">
    <property type="component" value="Unassembled WGS sequence"/>
</dbReference>
<dbReference type="HAMAP" id="MF_00747">
    <property type="entry name" value="AceK"/>
    <property type="match status" value="1"/>
</dbReference>
<protein>
    <recommendedName>
        <fullName evidence="11">Isocitrate dehydrogenase kinase/phosphatase</fullName>
        <shortName evidence="11">IDH kinase/phosphatase</shortName>
        <shortName evidence="11">IDHK/P</shortName>
        <ecNumber evidence="11">2.7.11.5</ecNumber>
        <ecNumber evidence="11">3.1.3.-</ecNumber>
    </recommendedName>
</protein>
<dbReference type="GO" id="GO:0006097">
    <property type="term" value="P:glyoxylate cycle"/>
    <property type="evidence" value="ECO:0007669"/>
    <property type="project" value="UniProtKB-UniRule"/>
</dbReference>
<keyword evidence="3 11" id="KW-0723">Serine/threonine-protein kinase</keyword>
<evidence type="ECO:0000313" key="15">
    <source>
        <dbReference type="Proteomes" id="UP000199397"/>
    </source>
</evidence>
<keyword evidence="9 11" id="KW-0067">ATP-binding</keyword>
<dbReference type="NCBIfam" id="NF002804">
    <property type="entry name" value="PRK02946.1"/>
    <property type="match status" value="1"/>
</dbReference>
<evidence type="ECO:0000256" key="2">
    <source>
        <dbReference type="ARBA" id="ARBA00022490"/>
    </source>
</evidence>
<dbReference type="EC" id="3.1.3.-" evidence="11"/>
<sequence length="581" mass="68488">MAEQALQINSLARGIATTILQGFNRHFDIFQQITAGARQRFEDADWKAVQLASRERIMLYDHRIKETIALTRDLYEIKTIDPSLWREIKHCYMRLLLDHQQPELAETFYTSVFCRQFPRQYYTNEFIFVRSSISTEYIDSEETSYVCYYPGTSGLRESIISILHNAGFVLPFENLERDLRNIYRAIVKHYPGKTNRKAQLNFQLAVIRHPFFRNKAAYLVGRMMNGREETAFALPILNNENGGLYIDALVWGEKQLSVVFSYSQAYFMMEHQVPSAVVCFLQQLLPRRDTSELYSAIGLHKQGKSAFYRDFLHHLKHSSDEFVIAPGIRGMVMMVFTLPSYPYVFKIIKDKFAPQKEFTRQQVEEKYQLVKRHDRVGRMADMLEYSNVALPLERFDASLLEELQETCASSISYDTDNLVFRHVYMERRMIPLNIFIETAADDILEWVIEDYGNAIKQLAGANIFPGDFLYKNFGVTQQGRVVFYDYDEISYMTECNFRKIPPPRFPEDEFRSEPWYSVEPNDVFPEEFGTFLLSTPKIRKTFLKYHRNLLDARYWQEKKDRIKAGQYEDVFPYPEALRFKR</sequence>
<proteinExistence type="inferred from homology"/>